<comment type="caution">
    <text evidence="2">The sequence shown here is derived from an EMBL/GenBank/DDBJ whole genome shotgun (WGS) entry which is preliminary data.</text>
</comment>
<dbReference type="InterPro" id="IPR000600">
    <property type="entry name" value="ROK"/>
</dbReference>
<dbReference type="PANTHER" id="PTHR18964">
    <property type="entry name" value="ROK (REPRESSOR, ORF, KINASE) FAMILY"/>
    <property type="match status" value="1"/>
</dbReference>
<dbReference type="InterPro" id="IPR043129">
    <property type="entry name" value="ATPase_NBD"/>
</dbReference>
<evidence type="ECO:0000256" key="1">
    <source>
        <dbReference type="ARBA" id="ARBA00006479"/>
    </source>
</evidence>
<dbReference type="EMBL" id="NMWT01000007">
    <property type="protein sequence ID" value="PLS29197.1"/>
    <property type="molecule type" value="Genomic_DNA"/>
</dbReference>
<dbReference type="InterPro" id="IPR036388">
    <property type="entry name" value="WH-like_DNA-bd_sf"/>
</dbReference>
<comment type="similarity">
    <text evidence="1">Belongs to the ROK (NagC/XylR) family.</text>
</comment>
<dbReference type="RefSeq" id="WP_101621827.1">
    <property type="nucleotide sequence ID" value="NZ_NMWT01000007.1"/>
</dbReference>
<gene>
    <name evidence="2" type="ORF">Uis4E_0617</name>
</gene>
<dbReference type="SUPFAM" id="SSF46785">
    <property type="entry name" value="Winged helix' DNA-binding domain"/>
    <property type="match status" value="1"/>
</dbReference>
<dbReference type="PANTHER" id="PTHR18964:SF149">
    <property type="entry name" value="BIFUNCTIONAL UDP-N-ACETYLGLUCOSAMINE 2-EPIMERASE_N-ACETYLMANNOSAMINE KINASE"/>
    <property type="match status" value="1"/>
</dbReference>
<dbReference type="InterPro" id="IPR036390">
    <property type="entry name" value="WH_DNA-bd_sf"/>
</dbReference>
<dbReference type="Gene3D" id="3.30.420.40">
    <property type="match status" value="2"/>
</dbReference>
<dbReference type="Pfam" id="PF00480">
    <property type="entry name" value="ROK"/>
    <property type="match status" value="1"/>
</dbReference>
<proteinExistence type="inferred from homology"/>
<dbReference type="Proteomes" id="UP000235034">
    <property type="component" value="Unassembled WGS sequence"/>
</dbReference>
<dbReference type="AlphaFoldDB" id="A0A2N5J4U1"/>
<evidence type="ECO:0000313" key="2">
    <source>
        <dbReference type="EMBL" id="PLS29197.1"/>
    </source>
</evidence>
<accession>A0A2N5J4U1</accession>
<sequence length="407" mass="43405">MAGLRKINQDDLRNHNLSVTIDALLSAKTPMSRADLAKETGLTKATMSLLVSMLLESGVAEEGEPIAAASYGRPSTPLRIHGGRIAGIGLQVNTDGYGCLALDINGDTLGREWVNDDMTDSDPQHVFARLDAMTATLEQQLARRKCTVAGTGLALPGVITGNRLAVARNLGWTDLDLTRFDVVRRLDAIPGNEAKMAAIAQIPGYATERADFLDVVDRRDSFIYVSTDVGIGGAIVRDGEVVRGSHGFSGEIGHLSVAMDGPRCTCGRRGCLEMYAGRRAMVEAAGLADGGLATKSDAVRRLLDGWRAGDPQITAVIDRAIDALVSAIASAVNLIDVDTVLLGGLWTHFGDELTIVLENRLREEIVGPADMTVRVATPPVAEHPSLYGAAERGLRRFIDDPLRFIGA</sequence>
<protein>
    <submittedName>
        <fullName evidence="2">NagC family transcriptional regulator</fullName>
    </submittedName>
</protein>
<dbReference type="OrthoDB" id="5174513at2"/>
<dbReference type="SUPFAM" id="SSF53067">
    <property type="entry name" value="Actin-like ATPase domain"/>
    <property type="match status" value="2"/>
</dbReference>
<evidence type="ECO:0000313" key="3">
    <source>
        <dbReference type="Proteomes" id="UP000235034"/>
    </source>
</evidence>
<keyword evidence="3" id="KW-1185">Reference proteome</keyword>
<reference evidence="2 3" key="1">
    <citation type="submission" date="2017-07" db="EMBL/GenBank/DDBJ databases">
        <title>Bifidobacterium novel species.</title>
        <authorList>
            <person name="Lugli G.A."/>
            <person name="Milani C."/>
            <person name="Duranti S."/>
            <person name="Mangifesta M."/>
        </authorList>
    </citation>
    <scope>NUCLEOTIDE SEQUENCE [LARGE SCALE GENOMIC DNA]</scope>
    <source>
        <strain evidence="2 3">77</strain>
    </source>
</reference>
<name>A0A2N5J4U1_9BIFI</name>
<organism evidence="2 3">
    <name type="scientific">Bifidobacterium parmae</name>
    <dbReference type="NCBI Taxonomy" id="361854"/>
    <lineage>
        <taxon>Bacteria</taxon>
        <taxon>Bacillati</taxon>
        <taxon>Actinomycetota</taxon>
        <taxon>Actinomycetes</taxon>
        <taxon>Bifidobacteriales</taxon>
        <taxon>Bifidobacteriaceae</taxon>
        <taxon>Bifidobacterium</taxon>
    </lineage>
</organism>
<dbReference type="Gene3D" id="1.10.10.10">
    <property type="entry name" value="Winged helix-like DNA-binding domain superfamily/Winged helix DNA-binding domain"/>
    <property type="match status" value="1"/>
</dbReference>